<reference evidence="1" key="1">
    <citation type="submission" date="2019-10" db="EMBL/GenBank/DDBJ databases">
        <authorList>
            <consortium name="DOE Joint Genome Institute"/>
            <person name="Kuo A."/>
            <person name="Miyauchi S."/>
            <person name="Kiss E."/>
            <person name="Drula E."/>
            <person name="Kohler A."/>
            <person name="Sanchez-Garcia M."/>
            <person name="Andreopoulos B."/>
            <person name="Barry K.W."/>
            <person name="Bonito G."/>
            <person name="Buee M."/>
            <person name="Carver A."/>
            <person name="Chen C."/>
            <person name="Cichocki N."/>
            <person name="Clum A."/>
            <person name="Culley D."/>
            <person name="Crous P.W."/>
            <person name="Fauchery L."/>
            <person name="Girlanda M."/>
            <person name="Hayes R."/>
            <person name="Keri Z."/>
            <person name="Labutti K."/>
            <person name="Lipzen A."/>
            <person name="Lombard V."/>
            <person name="Magnuson J."/>
            <person name="Maillard F."/>
            <person name="Morin E."/>
            <person name="Murat C."/>
            <person name="Nolan M."/>
            <person name="Ohm R."/>
            <person name="Pangilinan J."/>
            <person name="Pereira M."/>
            <person name="Perotto S."/>
            <person name="Peter M."/>
            <person name="Riley R."/>
            <person name="Sitrit Y."/>
            <person name="Stielow B."/>
            <person name="Szollosi G."/>
            <person name="Zifcakova L."/>
            <person name="Stursova M."/>
            <person name="Spatafora J.W."/>
            <person name="Tedersoo L."/>
            <person name="Vaario L.-M."/>
            <person name="Yamada A."/>
            <person name="Yan M."/>
            <person name="Wang P."/>
            <person name="Xu J."/>
            <person name="Bruns T."/>
            <person name="Baldrian P."/>
            <person name="Vilgalys R."/>
            <person name="Henrissat B."/>
            <person name="Grigoriev I.V."/>
            <person name="Hibbett D."/>
            <person name="Nagy L.G."/>
            <person name="Martin F.M."/>
        </authorList>
    </citation>
    <scope>NUCLEOTIDE SEQUENCE</scope>
    <source>
        <strain evidence="1">P2</strain>
    </source>
</reference>
<proteinExistence type="predicted"/>
<reference evidence="1" key="2">
    <citation type="journal article" date="2020" name="Nat. Commun.">
        <title>Large-scale genome sequencing of mycorrhizal fungi provides insights into the early evolution of symbiotic traits.</title>
        <authorList>
            <person name="Miyauchi S."/>
            <person name="Kiss E."/>
            <person name="Kuo A."/>
            <person name="Drula E."/>
            <person name="Kohler A."/>
            <person name="Sanchez-Garcia M."/>
            <person name="Morin E."/>
            <person name="Andreopoulos B."/>
            <person name="Barry K.W."/>
            <person name="Bonito G."/>
            <person name="Buee M."/>
            <person name="Carver A."/>
            <person name="Chen C."/>
            <person name="Cichocki N."/>
            <person name="Clum A."/>
            <person name="Culley D."/>
            <person name="Crous P.W."/>
            <person name="Fauchery L."/>
            <person name="Girlanda M."/>
            <person name="Hayes R.D."/>
            <person name="Keri Z."/>
            <person name="LaButti K."/>
            <person name="Lipzen A."/>
            <person name="Lombard V."/>
            <person name="Magnuson J."/>
            <person name="Maillard F."/>
            <person name="Murat C."/>
            <person name="Nolan M."/>
            <person name="Ohm R.A."/>
            <person name="Pangilinan J."/>
            <person name="Pereira M.F."/>
            <person name="Perotto S."/>
            <person name="Peter M."/>
            <person name="Pfister S."/>
            <person name="Riley R."/>
            <person name="Sitrit Y."/>
            <person name="Stielow J.B."/>
            <person name="Szollosi G."/>
            <person name="Zifcakova L."/>
            <person name="Stursova M."/>
            <person name="Spatafora J.W."/>
            <person name="Tedersoo L."/>
            <person name="Vaario L.M."/>
            <person name="Yamada A."/>
            <person name="Yan M."/>
            <person name="Wang P."/>
            <person name="Xu J."/>
            <person name="Bruns T."/>
            <person name="Baldrian P."/>
            <person name="Vilgalys R."/>
            <person name="Dunand C."/>
            <person name="Henrissat B."/>
            <person name="Grigoriev I.V."/>
            <person name="Hibbett D."/>
            <person name="Nagy L.G."/>
            <person name="Martin F.M."/>
        </authorList>
    </citation>
    <scope>NUCLEOTIDE SEQUENCE</scope>
    <source>
        <strain evidence="1">P2</strain>
    </source>
</reference>
<dbReference type="EMBL" id="MU117993">
    <property type="protein sequence ID" value="KAF9649787.1"/>
    <property type="molecule type" value="Genomic_DNA"/>
</dbReference>
<sequence>MTEERTNIPVLARSGHSGHCTRCLTGIPFSLVTIESSKLPFIFYCLGSLDLLNTLGTATKESERESWRNDIWGLQASGIWGSGFKPSWYMTSHDAGDDPQRLNKYESEFDTPHMIITYTALVTLAILRDDFTRLDRPGLVTFLRSSQREDGSFTSDPTGGDTDLRLTYCAFVVSTLLNDWSGVNVEKALEFVRRCRTYEGGYGSAPGCEAQGGPTYLAIAILRLASDSPEYLSESERRQTLRWLLQNQDESGGFRGRTNKDADACYCFWCGGAIQILGATELVDATALALFLGNCQFRFGGIAKAPGEHADPYHTYLSLAAIAMFPPSESVEGSTWAIEPLDPVINAKLSTAQWARDHIPLRST</sequence>
<dbReference type="Proteomes" id="UP000886501">
    <property type="component" value="Unassembled WGS sequence"/>
</dbReference>
<evidence type="ECO:0000313" key="1">
    <source>
        <dbReference type="EMBL" id="KAF9649787.1"/>
    </source>
</evidence>
<name>A0ACB6ZJK3_THEGA</name>
<organism evidence="1 2">
    <name type="scientific">Thelephora ganbajun</name>
    <name type="common">Ganba fungus</name>
    <dbReference type="NCBI Taxonomy" id="370292"/>
    <lineage>
        <taxon>Eukaryota</taxon>
        <taxon>Fungi</taxon>
        <taxon>Dikarya</taxon>
        <taxon>Basidiomycota</taxon>
        <taxon>Agaricomycotina</taxon>
        <taxon>Agaricomycetes</taxon>
        <taxon>Thelephorales</taxon>
        <taxon>Thelephoraceae</taxon>
        <taxon>Thelephora</taxon>
    </lineage>
</organism>
<evidence type="ECO:0000313" key="2">
    <source>
        <dbReference type="Proteomes" id="UP000886501"/>
    </source>
</evidence>
<keyword evidence="2" id="KW-1185">Reference proteome</keyword>
<gene>
    <name evidence="1" type="ORF">BDM02DRAFT_3094190</name>
</gene>
<accession>A0ACB6ZJK3</accession>
<protein>
    <submittedName>
        <fullName evidence="1">Terpenoid cyclases/Protein prenyltransferase</fullName>
    </submittedName>
</protein>
<comment type="caution">
    <text evidence="1">The sequence shown here is derived from an EMBL/GenBank/DDBJ whole genome shotgun (WGS) entry which is preliminary data.</text>
</comment>